<sequence length="368" mass="42050">MRFAPGSNKPALFVRSLKENPELVEMVHVMGVGWRAGDRDLNHEVNDFLRDLPSLRGLQIWAELDEEHFVPHFLETNPMRHLTSMRLNDKQLTIDIIKKCLFLKHLQYLTLVCKFPGTYSPLISAEKKTSQLLSLVLEEDSHIPPEILRGVLRICPEIKTLQCALPGRSVPNQFVWFDSTKLASIFSPVLISNALATAQNTLQKLELHICLCEWPGHDDSRVNLNMVKALRHVDCLVKCFFISGALCKTRVGLYKLLPASLEELHLRFEYTCSLECRDNPINDNQSPIQKPDSEFLWLLKIANKKAEYGSCIERIRLERYDLPQDCGTVDDDLDDIIQLVSWDPPLIVAKSLSEARTFCTGKVFRSQI</sequence>
<dbReference type="EMBL" id="JAAMPI010000250">
    <property type="protein sequence ID" value="KAF4633560.1"/>
    <property type="molecule type" value="Genomic_DNA"/>
</dbReference>
<accession>A0A8H4RP77</accession>
<comment type="caution">
    <text evidence="1">The sequence shown here is derived from an EMBL/GenBank/DDBJ whole genome shotgun (WGS) entry which is preliminary data.</text>
</comment>
<name>A0A8H4RP77_9HELO</name>
<gene>
    <name evidence="1" type="ORF">G7Y89_g4558</name>
</gene>
<evidence type="ECO:0000313" key="2">
    <source>
        <dbReference type="Proteomes" id="UP000566819"/>
    </source>
</evidence>
<dbReference type="OrthoDB" id="2520703at2759"/>
<dbReference type="Proteomes" id="UP000566819">
    <property type="component" value="Unassembled WGS sequence"/>
</dbReference>
<evidence type="ECO:0008006" key="3">
    <source>
        <dbReference type="Google" id="ProtNLM"/>
    </source>
</evidence>
<protein>
    <recommendedName>
        <fullName evidence="3">FBD domain-containing protein</fullName>
    </recommendedName>
</protein>
<keyword evidence="2" id="KW-1185">Reference proteome</keyword>
<evidence type="ECO:0000313" key="1">
    <source>
        <dbReference type="EMBL" id="KAF4633560.1"/>
    </source>
</evidence>
<proteinExistence type="predicted"/>
<dbReference type="AlphaFoldDB" id="A0A8H4RP77"/>
<organism evidence="1 2">
    <name type="scientific">Cudoniella acicularis</name>
    <dbReference type="NCBI Taxonomy" id="354080"/>
    <lineage>
        <taxon>Eukaryota</taxon>
        <taxon>Fungi</taxon>
        <taxon>Dikarya</taxon>
        <taxon>Ascomycota</taxon>
        <taxon>Pezizomycotina</taxon>
        <taxon>Leotiomycetes</taxon>
        <taxon>Helotiales</taxon>
        <taxon>Tricladiaceae</taxon>
        <taxon>Cudoniella</taxon>
    </lineage>
</organism>
<reference evidence="1 2" key="1">
    <citation type="submission" date="2020-03" db="EMBL/GenBank/DDBJ databases">
        <title>Draft Genome Sequence of Cudoniella acicularis.</title>
        <authorList>
            <person name="Buettner E."/>
            <person name="Kellner H."/>
        </authorList>
    </citation>
    <scope>NUCLEOTIDE SEQUENCE [LARGE SCALE GENOMIC DNA]</scope>
    <source>
        <strain evidence="1 2">DSM 108380</strain>
    </source>
</reference>